<dbReference type="Pfam" id="PF00135">
    <property type="entry name" value="COesterase"/>
    <property type="match status" value="1"/>
</dbReference>
<evidence type="ECO:0000313" key="4">
    <source>
        <dbReference type="EMBL" id="KAH8028019.1"/>
    </source>
</evidence>
<feature type="domain" description="Carboxylesterase type B" evidence="3">
    <location>
        <begin position="25"/>
        <end position="68"/>
    </location>
</feature>
<sequence>MNGPVVLGLILKTLFSSLAYDVERPTKTGPVGGRWIQVLGTMIEEYRGIPYAQPPVGELRFKPPVPAELCTRHYPPARVSIVPMLNR</sequence>
<feature type="signal peptide" evidence="2">
    <location>
        <begin position="1"/>
        <end position="19"/>
    </location>
</feature>
<comment type="caution">
    <text evidence="4">The sequence shown here is derived from an EMBL/GenBank/DDBJ whole genome shotgun (WGS) entry which is preliminary data.</text>
</comment>
<dbReference type="SUPFAM" id="SSF53474">
    <property type="entry name" value="alpha/beta-Hydrolases"/>
    <property type="match status" value="1"/>
</dbReference>
<dbReference type="Proteomes" id="UP000821866">
    <property type="component" value="Chromosome 4"/>
</dbReference>
<dbReference type="EMBL" id="JABSTU010000006">
    <property type="protein sequence ID" value="KAH8028019.1"/>
    <property type="molecule type" value="Genomic_DNA"/>
</dbReference>
<organism evidence="4 5">
    <name type="scientific">Rhipicephalus microplus</name>
    <name type="common">Cattle tick</name>
    <name type="synonym">Boophilus microplus</name>
    <dbReference type="NCBI Taxonomy" id="6941"/>
    <lineage>
        <taxon>Eukaryota</taxon>
        <taxon>Metazoa</taxon>
        <taxon>Ecdysozoa</taxon>
        <taxon>Arthropoda</taxon>
        <taxon>Chelicerata</taxon>
        <taxon>Arachnida</taxon>
        <taxon>Acari</taxon>
        <taxon>Parasitiformes</taxon>
        <taxon>Ixodida</taxon>
        <taxon>Ixodoidea</taxon>
        <taxon>Ixodidae</taxon>
        <taxon>Rhipicephalinae</taxon>
        <taxon>Rhipicephalus</taxon>
        <taxon>Boophilus</taxon>
    </lineage>
</organism>
<dbReference type="InterPro" id="IPR002018">
    <property type="entry name" value="CarbesteraseB"/>
</dbReference>
<evidence type="ECO:0000256" key="2">
    <source>
        <dbReference type="SAM" id="SignalP"/>
    </source>
</evidence>
<evidence type="ECO:0000313" key="5">
    <source>
        <dbReference type="Proteomes" id="UP000821866"/>
    </source>
</evidence>
<dbReference type="AlphaFoldDB" id="A0A9J6E0K9"/>
<proteinExistence type="predicted"/>
<feature type="chain" id="PRO_5039904399" description="Carboxylesterase type B domain-containing protein" evidence="2">
    <location>
        <begin position="20"/>
        <end position="87"/>
    </location>
</feature>
<evidence type="ECO:0000256" key="1">
    <source>
        <dbReference type="ARBA" id="ARBA00023180"/>
    </source>
</evidence>
<gene>
    <name evidence="4" type="ORF">HPB51_012605</name>
</gene>
<name>A0A9J6E0K9_RHIMP</name>
<evidence type="ECO:0000259" key="3">
    <source>
        <dbReference type="Pfam" id="PF00135"/>
    </source>
</evidence>
<reference evidence="4" key="2">
    <citation type="submission" date="2021-09" db="EMBL/GenBank/DDBJ databases">
        <authorList>
            <person name="Jia N."/>
            <person name="Wang J."/>
            <person name="Shi W."/>
            <person name="Du L."/>
            <person name="Sun Y."/>
            <person name="Zhan W."/>
            <person name="Jiang J."/>
            <person name="Wang Q."/>
            <person name="Zhang B."/>
            <person name="Ji P."/>
            <person name="Sakyi L.B."/>
            <person name="Cui X."/>
            <person name="Yuan T."/>
            <person name="Jiang B."/>
            <person name="Yang W."/>
            <person name="Lam T.T.-Y."/>
            <person name="Chang Q."/>
            <person name="Ding S."/>
            <person name="Wang X."/>
            <person name="Zhu J."/>
            <person name="Ruan X."/>
            <person name="Zhao L."/>
            <person name="Wei J."/>
            <person name="Que T."/>
            <person name="Du C."/>
            <person name="Cheng J."/>
            <person name="Dai P."/>
            <person name="Han X."/>
            <person name="Huang E."/>
            <person name="Gao Y."/>
            <person name="Liu J."/>
            <person name="Shao H."/>
            <person name="Ye R."/>
            <person name="Li L."/>
            <person name="Wei W."/>
            <person name="Wang X."/>
            <person name="Wang C."/>
            <person name="Huo Q."/>
            <person name="Li W."/>
            <person name="Guo W."/>
            <person name="Chen H."/>
            <person name="Chen S."/>
            <person name="Zhou L."/>
            <person name="Zhou L."/>
            <person name="Ni X."/>
            <person name="Tian J."/>
            <person name="Zhou Y."/>
            <person name="Sheng Y."/>
            <person name="Liu T."/>
            <person name="Pan Y."/>
            <person name="Xia L."/>
            <person name="Li J."/>
            <person name="Zhao F."/>
            <person name="Cao W."/>
        </authorList>
    </citation>
    <scope>NUCLEOTIDE SEQUENCE</scope>
    <source>
        <strain evidence="4">Rmic-2018</strain>
        <tissue evidence="4">Larvae</tissue>
    </source>
</reference>
<keyword evidence="5" id="KW-1185">Reference proteome</keyword>
<reference evidence="4" key="1">
    <citation type="journal article" date="2020" name="Cell">
        <title>Large-Scale Comparative Analyses of Tick Genomes Elucidate Their Genetic Diversity and Vector Capacities.</title>
        <authorList>
            <consortium name="Tick Genome and Microbiome Consortium (TIGMIC)"/>
            <person name="Jia N."/>
            <person name="Wang J."/>
            <person name="Shi W."/>
            <person name="Du L."/>
            <person name="Sun Y."/>
            <person name="Zhan W."/>
            <person name="Jiang J.F."/>
            <person name="Wang Q."/>
            <person name="Zhang B."/>
            <person name="Ji P."/>
            <person name="Bell-Sakyi L."/>
            <person name="Cui X.M."/>
            <person name="Yuan T.T."/>
            <person name="Jiang B.G."/>
            <person name="Yang W.F."/>
            <person name="Lam T.T."/>
            <person name="Chang Q.C."/>
            <person name="Ding S.J."/>
            <person name="Wang X.J."/>
            <person name="Zhu J.G."/>
            <person name="Ruan X.D."/>
            <person name="Zhao L."/>
            <person name="Wei J.T."/>
            <person name="Ye R.Z."/>
            <person name="Que T.C."/>
            <person name="Du C.H."/>
            <person name="Zhou Y.H."/>
            <person name="Cheng J.X."/>
            <person name="Dai P.F."/>
            <person name="Guo W.B."/>
            <person name="Han X.H."/>
            <person name="Huang E.J."/>
            <person name="Li L.F."/>
            <person name="Wei W."/>
            <person name="Gao Y.C."/>
            <person name="Liu J.Z."/>
            <person name="Shao H.Z."/>
            <person name="Wang X."/>
            <person name="Wang C.C."/>
            <person name="Yang T.C."/>
            <person name="Huo Q.B."/>
            <person name="Li W."/>
            <person name="Chen H.Y."/>
            <person name="Chen S.E."/>
            <person name="Zhou L.G."/>
            <person name="Ni X.B."/>
            <person name="Tian J.H."/>
            <person name="Sheng Y."/>
            <person name="Liu T."/>
            <person name="Pan Y.S."/>
            <person name="Xia L.Y."/>
            <person name="Li J."/>
            <person name="Zhao F."/>
            <person name="Cao W.C."/>
        </authorList>
    </citation>
    <scope>NUCLEOTIDE SEQUENCE</scope>
    <source>
        <strain evidence="4">Rmic-2018</strain>
    </source>
</reference>
<keyword evidence="1" id="KW-0325">Glycoprotein</keyword>
<dbReference type="Gene3D" id="3.40.50.1820">
    <property type="entry name" value="alpha/beta hydrolase"/>
    <property type="match status" value="1"/>
</dbReference>
<keyword evidence="2" id="KW-0732">Signal</keyword>
<dbReference type="InterPro" id="IPR029058">
    <property type="entry name" value="AB_hydrolase_fold"/>
</dbReference>
<protein>
    <recommendedName>
        <fullName evidence="3">Carboxylesterase type B domain-containing protein</fullName>
    </recommendedName>
</protein>
<accession>A0A9J6E0K9</accession>